<keyword evidence="2 4" id="KW-0378">Hydrolase</keyword>
<dbReference type="OrthoDB" id="9813962at2"/>
<comment type="catalytic activity">
    <reaction evidence="4">
        <text>a ribonucleoside 5'-triphosphate + H2O = a ribonucleoside 5'-phosphate + diphosphate + H(+)</text>
        <dbReference type="Rhea" id="RHEA:23996"/>
        <dbReference type="ChEBI" id="CHEBI:15377"/>
        <dbReference type="ChEBI" id="CHEBI:15378"/>
        <dbReference type="ChEBI" id="CHEBI:33019"/>
        <dbReference type="ChEBI" id="CHEBI:58043"/>
        <dbReference type="ChEBI" id="CHEBI:61557"/>
        <dbReference type="EC" id="3.6.1.9"/>
    </reaction>
</comment>
<dbReference type="Gene3D" id="3.90.950.10">
    <property type="match status" value="1"/>
</dbReference>
<dbReference type="InterPro" id="IPR003697">
    <property type="entry name" value="Maf-like"/>
</dbReference>
<dbReference type="AlphaFoldDB" id="A0A7X1ZFF8"/>
<dbReference type="PANTHER" id="PTHR43213">
    <property type="entry name" value="BIFUNCTIONAL DTTP/UTP PYROPHOSPHATASE/METHYLTRANSFERASE PROTEIN-RELATED"/>
    <property type="match status" value="1"/>
</dbReference>
<comment type="caution">
    <text evidence="4">Lacks conserved residue(s) required for the propagation of feature annotation.</text>
</comment>
<dbReference type="Proteomes" id="UP000434582">
    <property type="component" value="Unassembled WGS sequence"/>
</dbReference>
<feature type="active site" description="Proton acceptor" evidence="4">
    <location>
        <position position="87"/>
    </location>
</feature>
<comment type="similarity">
    <text evidence="4">Belongs to the Maf family.</text>
</comment>
<dbReference type="RefSeq" id="WP_153344059.1">
    <property type="nucleotide sequence ID" value="NZ_WIVE01000031.1"/>
</dbReference>
<comment type="catalytic activity">
    <reaction evidence="4">
        <text>a 2'-deoxyribonucleoside 5'-triphosphate + H2O = a 2'-deoxyribonucleoside 5'-phosphate + diphosphate + H(+)</text>
        <dbReference type="Rhea" id="RHEA:44644"/>
        <dbReference type="ChEBI" id="CHEBI:15377"/>
        <dbReference type="ChEBI" id="CHEBI:15378"/>
        <dbReference type="ChEBI" id="CHEBI:33019"/>
        <dbReference type="ChEBI" id="CHEBI:61560"/>
        <dbReference type="ChEBI" id="CHEBI:65317"/>
        <dbReference type="EC" id="3.6.1.9"/>
    </reaction>
</comment>
<evidence type="ECO:0000256" key="3">
    <source>
        <dbReference type="ARBA" id="ARBA00023080"/>
    </source>
</evidence>
<dbReference type="GO" id="GO:0009117">
    <property type="term" value="P:nucleotide metabolic process"/>
    <property type="evidence" value="ECO:0007669"/>
    <property type="project" value="UniProtKB-KW"/>
</dbReference>
<protein>
    <recommendedName>
        <fullName evidence="4">Nucleoside triphosphate pyrophosphatase</fullName>
        <ecNumber evidence="4">3.6.1.9</ecNumber>
    </recommendedName>
    <alternativeName>
        <fullName evidence="4">Nucleotide pyrophosphatase</fullName>
        <shortName evidence="4">Nucleotide PPase</shortName>
    </alternativeName>
</protein>
<comment type="subcellular location">
    <subcellularLocation>
        <location evidence="4">Cytoplasm</location>
    </subcellularLocation>
</comment>
<dbReference type="GO" id="GO:0005737">
    <property type="term" value="C:cytoplasm"/>
    <property type="evidence" value="ECO:0007669"/>
    <property type="project" value="UniProtKB-SubCell"/>
</dbReference>
<dbReference type="SUPFAM" id="SSF52972">
    <property type="entry name" value="ITPase-like"/>
    <property type="match status" value="1"/>
</dbReference>
<comment type="function">
    <text evidence="4">Nucleoside triphosphate pyrophosphatase. May have a dual role in cell division arrest and in preventing the incorporation of modified nucleotides into cellular nucleic acids.</text>
</comment>
<dbReference type="EC" id="3.6.1.9" evidence="4"/>
<keyword evidence="6" id="KW-1185">Reference proteome</keyword>
<gene>
    <name evidence="5" type="ORF">GHC57_10815</name>
</gene>
<proteinExistence type="inferred from homology"/>
<sequence length="211" mass="21439">MSPAPILAAADGPPLILASGSATRRAMLAAVGVPLAGVHAAPVDEAAIRDRARRAGTPTDQTAQALAEAKAMAVAADHPGALVLGADQMLETEDGAWLEKPVDRAAARAQLLALAGRPHRLVSAAVLVRDGRVVGAVADAATLTVRPLSPAFLDAYLEAVGDTVTTSVGGYRIEGPGLQLFSAVTGDHFTILGLPLLPLLALLRTEGLLCA</sequence>
<comment type="caution">
    <text evidence="5">The sequence shown here is derived from an EMBL/GenBank/DDBJ whole genome shotgun (WGS) entry which is preliminary data.</text>
</comment>
<dbReference type="HAMAP" id="MF_00528">
    <property type="entry name" value="Maf"/>
    <property type="match status" value="1"/>
</dbReference>
<dbReference type="PIRSF" id="PIRSF006305">
    <property type="entry name" value="Maf"/>
    <property type="match status" value="1"/>
</dbReference>
<comment type="cofactor">
    <cofactor evidence="1 4">
        <name>a divalent metal cation</name>
        <dbReference type="ChEBI" id="CHEBI:60240"/>
    </cofactor>
</comment>
<evidence type="ECO:0000256" key="1">
    <source>
        <dbReference type="ARBA" id="ARBA00001968"/>
    </source>
</evidence>
<reference evidence="5 6" key="1">
    <citation type="submission" date="2019-10" db="EMBL/GenBank/DDBJ databases">
        <title>Draft whole-genome sequence of the purple nonsulfur photosynthetic bacterium Roseospira navarrensis DSM 15114.</title>
        <authorList>
            <person name="Kyndt J.A."/>
            <person name="Meyer T.E."/>
        </authorList>
    </citation>
    <scope>NUCLEOTIDE SEQUENCE [LARGE SCALE GENOMIC DNA]</scope>
    <source>
        <strain evidence="5 6">DSM 15114</strain>
    </source>
</reference>
<dbReference type="InterPro" id="IPR029001">
    <property type="entry name" value="ITPase-like_fam"/>
</dbReference>
<name>A0A7X1ZFF8_9PROT</name>
<dbReference type="GO" id="GO:0047429">
    <property type="term" value="F:nucleoside triphosphate diphosphatase activity"/>
    <property type="evidence" value="ECO:0007669"/>
    <property type="project" value="UniProtKB-EC"/>
</dbReference>
<evidence type="ECO:0000256" key="2">
    <source>
        <dbReference type="ARBA" id="ARBA00022801"/>
    </source>
</evidence>
<organism evidence="5 6">
    <name type="scientific">Roseospira navarrensis</name>
    <dbReference type="NCBI Taxonomy" id="140058"/>
    <lineage>
        <taxon>Bacteria</taxon>
        <taxon>Pseudomonadati</taxon>
        <taxon>Pseudomonadota</taxon>
        <taxon>Alphaproteobacteria</taxon>
        <taxon>Rhodospirillales</taxon>
        <taxon>Rhodospirillaceae</taxon>
        <taxon>Roseospira</taxon>
    </lineage>
</organism>
<evidence type="ECO:0000313" key="5">
    <source>
        <dbReference type="EMBL" id="MQX37009.1"/>
    </source>
</evidence>
<dbReference type="Pfam" id="PF02545">
    <property type="entry name" value="Maf"/>
    <property type="match status" value="1"/>
</dbReference>
<keyword evidence="4" id="KW-0963">Cytoplasm</keyword>
<accession>A0A7X1ZFF8</accession>
<dbReference type="EMBL" id="WIVE01000031">
    <property type="protein sequence ID" value="MQX37009.1"/>
    <property type="molecule type" value="Genomic_DNA"/>
</dbReference>
<evidence type="ECO:0000256" key="4">
    <source>
        <dbReference type="HAMAP-Rule" id="MF_00528"/>
    </source>
</evidence>
<dbReference type="PANTHER" id="PTHR43213:SF5">
    <property type="entry name" value="BIFUNCTIONAL DTTP_UTP PYROPHOSPHATASE_METHYLTRANSFERASE PROTEIN-RELATED"/>
    <property type="match status" value="1"/>
</dbReference>
<keyword evidence="3 4" id="KW-0546">Nucleotide metabolism</keyword>
<evidence type="ECO:0000313" key="6">
    <source>
        <dbReference type="Proteomes" id="UP000434582"/>
    </source>
</evidence>